<evidence type="ECO:0000256" key="1">
    <source>
        <dbReference type="ARBA" id="ARBA00001941"/>
    </source>
</evidence>
<dbReference type="EMBL" id="BJXL01000012">
    <property type="protein sequence ID" value="GEM82483.1"/>
    <property type="molecule type" value="Genomic_DNA"/>
</dbReference>
<reference evidence="10 11" key="1">
    <citation type="submission" date="2019-07" db="EMBL/GenBank/DDBJ databases">
        <title>Whole genome shotgun sequence of Meiothermus hypogaeus NBRC 106114.</title>
        <authorList>
            <person name="Hosoyama A."/>
            <person name="Uohara A."/>
            <person name="Ohji S."/>
            <person name="Ichikawa N."/>
        </authorList>
    </citation>
    <scope>NUCLEOTIDE SEQUENCE [LARGE SCALE GENOMIC DNA]</scope>
    <source>
        <strain evidence="10 11">NBRC 106114</strain>
    </source>
</reference>
<protein>
    <submittedName>
        <fullName evidence="10">Aminopeptidase</fullName>
    </submittedName>
</protein>
<evidence type="ECO:0000256" key="3">
    <source>
        <dbReference type="ARBA" id="ARBA00001947"/>
    </source>
</evidence>
<comment type="cofactor">
    <cofactor evidence="1">
        <name>Co(2+)</name>
        <dbReference type="ChEBI" id="CHEBI:48828"/>
    </cofactor>
</comment>
<gene>
    <name evidence="10" type="ORF">MHY01S_06490</name>
</gene>
<dbReference type="SUPFAM" id="SSF144052">
    <property type="entry name" value="Thermophilic metalloprotease-like"/>
    <property type="match status" value="1"/>
</dbReference>
<dbReference type="Gene3D" id="3.40.1830.10">
    <property type="entry name" value="Thermophilic metalloprotease (M29)"/>
    <property type="match status" value="1"/>
</dbReference>
<dbReference type="InterPro" id="IPR035097">
    <property type="entry name" value="M29_N-terminal"/>
</dbReference>
<dbReference type="GO" id="GO:0006508">
    <property type="term" value="P:proteolysis"/>
    <property type="evidence" value="ECO:0007669"/>
    <property type="project" value="UniProtKB-KW"/>
</dbReference>
<dbReference type="GO" id="GO:0008237">
    <property type="term" value="F:metallopeptidase activity"/>
    <property type="evidence" value="ECO:0007669"/>
    <property type="project" value="UniProtKB-KW"/>
</dbReference>
<dbReference type="InterPro" id="IPR000787">
    <property type="entry name" value="Peptidase_M29"/>
</dbReference>
<evidence type="ECO:0000256" key="7">
    <source>
        <dbReference type="ARBA" id="ARBA00022723"/>
    </source>
</evidence>
<evidence type="ECO:0000256" key="9">
    <source>
        <dbReference type="ARBA" id="ARBA00023049"/>
    </source>
</evidence>
<comment type="similarity">
    <text evidence="4">Belongs to the peptidase M29 family.</text>
</comment>
<evidence type="ECO:0000313" key="11">
    <source>
        <dbReference type="Proteomes" id="UP000321197"/>
    </source>
</evidence>
<dbReference type="AlphaFoldDB" id="A0A511QYN1"/>
<keyword evidence="8" id="KW-0378">Hydrolase</keyword>
<name>A0A511QYN1_9DEIN</name>
<keyword evidence="6" id="KW-0645">Protease</keyword>
<comment type="caution">
    <text evidence="10">The sequence shown here is derived from an EMBL/GenBank/DDBJ whole genome shotgun (WGS) entry which is preliminary data.</text>
</comment>
<evidence type="ECO:0000256" key="4">
    <source>
        <dbReference type="ARBA" id="ARBA00008236"/>
    </source>
</evidence>
<dbReference type="GO" id="GO:0046872">
    <property type="term" value="F:metal ion binding"/>
    <property type="evidence" value="ECO:0007669"/>
    <property type="project" value="UniProtKB-KW"/>
</dbReference>
<evidence type="ECO:0000256" key="2">
    <source>
        <dbReference type="ARBA" id="ARBA00001946"/>
    </source>
</evidence>
<dbReference type="GO" id="GO:0004177">
    <property type="term" value="F:aminopeptidase activity"/>
    <property type="evidence" value="ECO:0007669"/>
    <property type="project" value="UniProtKB-KW"/>
</dbReference>
<keyword evidence="9" id="KW-0482">Metalloprotease</keyword>
<dbReference type="Proteomes" id="UP000321197">
    <property type="component" value="Unassembled WGS sequence"/>
</dbReference>
<dbReference type="PRINTS" id="PR00919">
    <property type="entry name" value="THERMOPTASE"/>
</dbReference>
<accession>A0A511QYN1</accession>
<comment type="cofactor">
    <cofactor evidence="2">
        <name>Mg(2+)</name>
        <dbReference type="ChEBI" id="CHEBI:18420"/>
    </cofactor>
</comment>
<dbReference type="Pfam" id="PF02073">
    <property type="entry name" value="Peptidase_M29"/>
    <property type="match status" value="1"/>
</dbReference>
<dbReference type="PANTHER" id="PTHR34448:SF3">
    <property type="entry name" value="AMINOPEPTIDASE AMPS"/>
    <property type="match status" value="1"/>
</dbReference>
<evidence type="ECO:0000313" key="10">
    <source>
        <dbReference type="EMBL" id="GEM82483.1"/>
    </source>
</evidence>
<proteinExistence type="inferred from homology"/>
<comment type="cofactor">
    <cofactor evidence="3">
        <name>Zn(2+)</name>
        <dbReference type="ChEBI" id="CHEBI:29105"/>
    </cofactor>
</comment>
<evidence type="ECO:0000256" key="8">
    <source>
        <dbReference type="ARBA" id="ARBA00022801"/>
    </source>
</evidence>
<organism evidence="10 11">
    <name type="scientific">Meiothermus hypogaeus NBRC 106114</name>
    <dbReference type="NCBI Taxonomy" id="1227553"/>
    <lineage>
        <taxon>Bacteria</taxon>
        <taxon>Thermotogati</taxon>
        <taxon>Deinococcota</taxon>
        <taxon>Deinococci</taxon>
        <taxon>Thermales</taxon>
        <taxon>Thermaceae</taxon>
        <taxon>Meiothermus</taxon>
    </lineage>
</organism>
<evidence type="ECO:0000256" key="6">
    <source>
        <dbReference type="ARBA" id="ARBA00022670"/>
    </source>
</evidence>
<evidence type="ECO:0000256" key="5">
    <source>
        <dbReference type="ARBA" id="ARBA00022438"/>
    </source>
</evidence>
<dbReference type="PANTHER" id="PTHR34448">
    <property type="entry name" value="AMINOPEPTIDASE"/>
    <property type="match status" value="1"/>
</dbReference>
<dbReference type="InterPro" id="IPR052170">
    <property type="entry name" value="M29_Exopeptidase"/>
</dbReference>
<sequence length="413" mass="45702">MGMSASFEEKLRRFAEVAVKVGVGLQPGQKLFVNANIEALPFTRLVVEEAYKAGSRLVVTQLYDEQLNLARYRHAPRDSFQEYAAFMVEARLKALDEGYAWLSILADDPEILRGQDPELIRQASQTAARFSKPFSDRISGFATNWCIIGAASPRWAQLVFPNDPPSRQMQQLWEAIFKVSRVDQADPIAAWKVHTDNLERRVQQLNARRYAALHFRGPGTDLHVGLAEGHVWAGGAGQAQNGARCIPNMPTEEVFTTPHRERVEGWVQSTKPLSLHGNLLEGIRVRFAQGRVVEAQAEKGQEILQHLLQTDEGAQRLGEVALVPHSSPISQTGLLFYEALYDENAASHIALGASYDECLEGGHGLTPEQKRAAGANDSLIHIDWMIGSEHVDVDGITPSGLAEPLMRGGEWVD</sequence>
<keyword evidence="5 10" id="KW-0031">Aminopeptidase</keyword>
<keyword evidence="7" id="KW-0479">Metal-binding</keyword>